<evidence type="ECO:0000313" key="1">
    <source>
        <dbReference type="EMBL" id="MFC5449034.1"/>
    </source>
</evidence>
<dbReference type="EMBL" id="JBHSMJ010000015">
    <property type="protein sequence ID" value="MFC5449034.1"/>
    <property type="molecule type" value="Genomic_DNA"/>
</dbReference>
<organism evidence="1 2">
    <name type="scientific">Paenibacillus aestuarii</name>
    <dbReference type="NCBI Taxonomy" id="516965"/>
    <lineage>
        <taxon>Bacteria</taxon>
        <taxon>Bacillati</taxon>
        <taxon>Bacillota</taxon>
        <taxon>Bacilli</taxon>
        <taxon>Bacillales</taxon>
        <taxon>Paenibacillaceae</taxon>
        <taxon>Paenibacillus</taxon>
    </lineage>
</organism>
<reference evidence="2" key="1">
    <citation type="journal article" date="2019" name="Int. J. Syst. Evol. Microbiol.">
        <title>The Global Catalogue of Microorganisms (GCM) 10K type strain sequencing project: providing services to taxonomists for standard genome sequencing and annotation.</title>
        <authorList>
            <consortium name="The Broad Institute Genomics Platform"/>
            <consortium name="The Broad Institute Genome Sequencing Center for Infectious Disease"/>
            <person name="Wu L."/>
            <person name="Ma J."/>
        </authorList>
    </citation>
    <scope>NUCLEOTIDE SEQUENCE [LARGE SCALE GENOMIC DNA]</scope>
    <source>
        <strain evidence="2">KACC 11904</strain>
    </source>
</reference>
<sequence length="79" mass="9206">AYGKYLSKKVECLSSKQGKITKQDKAQVVYELRLESPVVALLAFADIPRSTFYYWVKQLNKPDLDKDLKLLIRSIYIEH</sequence>
<evidence type="ECO:0000313" key="2">
    <source>
        <dbReference type="Proteomes" id="UP001596044"/>
    </source>
</evidence>
<feature type="non-terminal residue" evidence="1">
    <location>
        <position position="79"/>
    </location>
</feature>
<keyword evidence="2" id="KW-1185">Reference proteome</keyword>
<dbReference type="Proteomes" id="UP001596044">
    <property type="component" value="Unassembled WGS sequence"/>
</dbReference>
<name>A0ABW0K6Y7_9BACL</name>
<proteinExistence type="predicted"/>
<accession>A0ABW0K6Y7</accession>
<comment type="caution">
    <text evidence="1">The sequence shown here is derived from an EMBL/GenBank/DDBJ whole genome shotgun (WGS) entry which is preliminary data.</text>
</comment>
<protein>
    <submittedName>
        <fullName evidence="1">IS3 family transposase</fullName>
    </submittedName>
</protein>
<gene>
    <name evidence="1" type="ORF">ACFPOG_12230</name>
</gene>
<feature type="non-terminal residue" evidence="1">
    <location>
        <position position="1"/>
    </location>
</feature>